<accession>A0A2P5WPE7</accession>
<proteinExistence type="predicted"/>
<reference evidence="1 2" key="1">
    <citation type="submission" date="2015-01" db="EMBL/GenBank/DDBJ databases">
        <title>Genome of allotetraploid Gossypium barbadense reveals genomic plasticity and fiber elongation in cotton evolution.</title>
        <authorList>
            <person name="Chen X."/>
            <person name="Liu X."/>
            <person name="Zhao B."/>
            <person name="Zheng H."/>
            <person name="Hu Y."/>
            <person name="Lu G."/>
            <person name="Yang C."/>
            <person name="Chen J."/>
            <person name="Shan C."/>
            <person name="Zhang L."/>
            <person name="Zhou Y."/>
            <person name="Wang L."/>
            <person name="Guo W."/>
            <person name="Bai Y."/>
            <person name="Ruan J."/>
            <person name="Shangguan X."/>
            <person name="Mao Y."/>
            <person name="Jiang J."/>
            <person name="Zhu Y."/>
            <person name="Lei J."/>
            <person name="Kang H."/>
            <person name="Chen S."/>
            <person name="He X."/>
            <person name="Wang R."/>
            <person name="Wang Y."/>
            <person name="Chen J."/>
            <person name="Wang L."/>
            <person name="Yu S."/>
            <person name="Wang B."/>
            <person name="Wei J."/>
            <person name="Song S."/>
            <person name="Lu X."/>
            <person name="Gao Z."/>
            <person name="Gu W."/>
            <person name="Deng X."/>
            <person name="Ma D."/>
            <person name="Wang S."/>
            <person name="Liang W."/>
            <person name="Fang L."/>
            <person name="Cai C."/>
            <person name="Zhu X."/>
            <person name="Zhou B."/>
            <person name="Zhang Y."/>
            <person name="Chen Z."/>
            <person name="Xu S."/>
            <person name="Zhu R."/>
            <person name="Wang S."/>
            <person name="Zhang T."/>
            <person name="Zhao G."/>
        </authorList>
    </citation>
    <scope>NUCLEOTIDE SEQUENCE [LARGE SCALE GENOMIC DNA]</scope>
    <source>
        <strain evidence="2">cv. Xinhai21</strain>
        <tissue evidence="1">Leaf</tissue>
    </source>
</reference>
<name>A0A2P5WPE7_GOSBA</name>
<dbReference type="OrthoDB" id="1924787at2759"/>
<sequence>MLGMIPVCYCGNPIEFHPRSDFDIVQWQNFVLNRCSKTLFYFTGAPRAAIKNDFRGLLLNHCNNASGSCKAMDCTGIKNDTSSIKTVLQSYYKQEINQIREKVIQYIPKLVYAKPEKGLNNVKDAE</sequence>
<gene>
    <name evidence="1" type="ORF">GOBAR_AA27706</name>
</gene>
<organism evidence="1 2">
    <name type="scientific">Gossypium barbadense</name>
    <name type="common">Sea Island cotton</name>
    <name type="synonym">Hibiscus barbadensis</name>
    <dbReference type="NCBI Taxonomy" id="3634"/>
    <lineage>
        <taxon>Eukaryota</taxon>
        <taxon>Viridiplantae</taxon>
        <taxon>Streptophyta</taxon>
        <taxon>Embryophyta</taxon>
        <taxon>Tracheophyta</taxon>
        <taxon>Spermatophyta</taxon>
        <taxon>Magnoliopsida</taxon>
        <taxon>eudicotyledons</taxon>
        <taxon>Gunneridae</taxon>
        <taxon>Pentapetalae</taxon>
        <taxon>rosids</taxon>
        <taxon>malvids</taxon>
        <taxon>Malvales</taxon>
        <taxon>Malvaceae</taxon>
        <taxon>Malvoideae</taxon>
        <taxon>Gossypium</taxon>
    </lineage>
</organism>
<dbReference type="AlphaFoldDB" id="A0A2P5WPE7"/>
<protein>
    <submittedName>
        <fullName evidence="1">Uncharacterized protein</fullName>
    </submittedName>
</protein>
<dbReference type="Proteomes" id="UP000239757">
    <property type="component" value="Unassembled WGS sequence"/>
</dbReference>
<dbReference type="EMBL" id="KZ666911">
    <property type="protein sequence ID" value="PPR92966.1"/>
    <property type="molecule type" value="Genomic_DNA"/>
</dbReference>
<evidence type="ECO:0000313" key="2">
    <source>
        <dbReference type="Proteomes" id="UP000239757"/>
    </source>
</evidence>
<evidence type="ECO:0000313" key="1">
    <source>
        <dbReference type="EMBL" id="PPR92966.1"/>
    </source>
</evidence>